<dbReference type="GeneTree" id="ENSGT00390000007975"/>
<feature type="domain" description="BTBD10/KCTD20 BTB/POZ" evidence="4">
    <location>
        <begin position="430"/>
        <end position="470"/>
    </location>
</feature>
<dbReference type="Bgee" id="ENSOCUG00000016154">
    <property type="expression patterns" value="Expressed in skeletal muscle tissue and 16 other cell types or tissues"/>
</dbReference>
<dbReference type="Proteomes" id="UP000001811">
    <property type="component" value="Chromosome 12"/>
</dbReference>
<protein>
    <recommendedName>
        <fullName evidence="4">BTBD10/KCTD20 BTB/POZ domain-containing protein</fullName>
    </recommendedName>
</protein>
<feature type="compositionally biased region" description="Basic residues" evidence="3">
    <location>
        <begin position="90"/>
        <end position="101"/>
    </location>
</feature>
<name>A0A5F9DE01_RABIT</name>
<feature type="region of interest" description="Disordered" evidence="3">
    <location>
        <begin position="236"/>
        <end position="264"/>
    </location>
</feature>
<feature type="region of interest" description="Disordered" evidence="3">
    <location>
        <begin position="308"/>
        <end position="387"/>
    </location>
</feature>
<dbReference type="InterPro" id="IPR039886">
    <property type="entry name" value="BTBD10/KCTD20"/>
</dbReference>
<dbReference type="InterPro" id="IPR039885">
    <property type="entry name" value="BTBD10/KCTD20_BTB/POZ"/>
</dbReference>
<dbReference type="PANTHER" id="PTHR21637">
    <property type="entry name" value="BTB/POZ DOMAIN-CONTAINING PROTEIN 10-RELATED"/>
    <property type="match status" value="1"/>
</dbReference>
<keyword evidence="6" id="KW-1185">Reference proteome</keyword>
<evidence type="ECO:0000256" key="3">
    <source>
        <dbReference type="SAM" id="MobiDB-lite"/>
    </source>
</evidence>
<dbReference type="InParanoid" id="A0A5F9DE01"/>
<dbReference type="Ensembl" id="ENSOCUT00000052334.1">
    <property type="protein sequence ID" value="ENSOCUP00000044069.1"/>
    <property type="gene ID" value="ENSOCUG00000016154.4"/>
</dbReference>
<reference evidence="5" key="3">
    <citation type="submission" date="2025-09" db="UniProtKB">
        <authorList>
            <consortium name="Ensembl"/>
        </authorList>
    </citation>
    <scope>IDENTIFICATION</scope>
    <source>
        <strain evidence="5">Thorbecke</strain>
    </source>
</reference>
<dbReference type="EMBL" id="AAGW02017836">
    <property type="status" value="NOT_ANNOTATED_CDS"/>
    <property type="molecule type" value="Genomic_DNA"/>
</dbReference>
<dbReference type="GO" id="GO:0042327">
    <property type="term" value="P:positive regulation of phosphorylation"/>
    <property type="evidence" value="ECO:0007669"/>
    <property type="project" value="TreeGrafter"/>
</dbReference>
<feature type="compositionally biased region" description="Basic and acidic residues" evidence="3">
    <location>
        <begin position="111"/>
        <end position="120"/>
    </location>
</feature>
<sequence>GAPTRLLPARSPQAGAARADLTASEYPQLGNPTSQALCGREPRAPAEGGGGSRPATRAGDSRRAPREGTLNVKRRVTQPRGRAGRGGGRALRHCRSPRRCARLPGGFGPRAPERGGERRVSGGAARVRGPRPGAAGVARGLAFVSRRRLGRTPRGPVQGRAGPGRCGTHGRGAGVWACGGGEPRAAAAACGPGGSREPGVLAGRTLGLIPASHGLRCQASSWWDFLLSCVERSGFARPSRPAAPRVPPTEPALQGRAASGPPARPCRPGAAFCRGLRFCPRIPGSNRFIFKREPRISVWPSTQFRIPSPRMNVQRSGDSDRSLRQEASCLADDTSAAAQEKETSSLASPGLHSLPYPLGPRNEGCLDPEESTTSRGPTRRESMRSPKESARPCFAQCWCELSCQQVLMESVRMAGAALPSASSASLVIAPDYYKTGIISCPDGISIPDLRDTCDYLCINFDFNTIRCQDLILYSSKLYRFFKYIENRDVAKTVLKERGLKNIRIGIEGYPTCKEKIKRRPGGRSEVIYNYVQRPFIQMSWEKEEGKSRHVDFQCVRSKSLTNLVAAGEDVLEDQEVLMHHPPQVDELDRLNAPLSHMASSDFQD</sequence>
<dbReference type="EMBL" id="AAGW02017835">
    <property type="status" value="NOT_ANNOTATED_CDS"/>
    <property type="molecule type" value="Genomic_DNA"/>
</dbReference>
<evidence type="ECO:0000313" key="5">
    <source>
        <dbReference type="Ensembl" id="ENSOCUP00000044069.1"/>
    </source>
</evidence>
<feature type="compositionally biased region" description="Low complexity" evidence="3">
    <location>
        <begin position="121"/>
        <end position="135"/>
    </location>
</feature>
<proteinExistence type="predicted"/>
<gene>
    <name evidence="5" type="primary">KCTD20</name>
</gene>
<dbReference type="PANTHER" id="PTHR21637:SF1">
    <property type="entry name" value="BTB_POZ DOMAIN-CONTAINING PROTEIN KCTD20"/>
    <property type="match status" value="1"/>
</dbReference>
<evidence type="ECO:0000259" key="4">
    <source>
        <dbReference type="Pfam" id="PF16017"/>
    </source>
</evidence>
<organism evidence="5 6">
    <name type="scientific">Oryctolagus cuniculus</name>
    <name type="common">Rabbit</name>
    <dbReference type="NCBI Taxonomy" id="9986"/>
    <lineage>
        <taxon>Eukaryota</taxon>
        <taxon>Metazoa</taxon>
        <taxon>Chordata</taxon>
        <taxon>Craniata</taxon>
        <taxon>Vertebrata</taxon>
        <taxon>Euteleostomi</taxon>
        <taxon>Mammalia</taxon>
        <taxon>Eutheria</taxon>
        <taxon>Euarchontoglires</taxon>
        <taxon>Glires</taxon>
        <taxon>Lagomorpha</taxon>
        <taxon>Leporidae</taxon>
        <taxon>Oryctolagus</taxon>
    </lineage>
</organism>
<evidence type="ECO:0000256" key="2">
    <source>
        <dbReference type="ARBA" id="ARBA00022490"/>
    </source>
</evidence>
<reference evidence="5" key="2">
    <citation type="submission" date="2025-08" db="UniProtKB">
        <authorList>
            <consortium name="Ensembl"/>
        </authorList>
    </citation>
    <scope>IDENTIFICATION</scope>
    <source>
        <strain evidence="5">Thorbecke</strain>
    </source>
</reference>
<accession>A0A5F9DE01</accession>
<feature type="compositionally biased region" description="Basic and acidic residues" evidence="3">
    <location>
        <begin position="378"/>
        <end position="387"/>
    </location>
</feature>
<evidence type="ECO:0000313" key="6">
    <source>
        <dbReference type="Proteomes" id="UP000001811"/>
    </source>
</evidence>
<dbReference type="AlphaFoldDB" id="A0A5F9DE01"/>
<dbReference type="GO" id="GO:0005737">
    <property type="term" value="C:cytoplasm"/>
    <property type="evidence" value="ECO:0007669"/>
    <property type="project" value="UniProtKB-SubCell"/>
</dbReference>
<evidence type="ECO:0000256" key="1">
    <source>
        <dbReference type="ARBA" id="ARBA00004496"/>
    </source>
</evidence>
<reference evidence="5 6" key="1">
    <citation type="journal article" date="2011" name="Nature">
        <title>A high-resolution map of human evolutionary constraint using 29 mammals.</title>
        <authorList>
            <person name="Lindblad-Toh K."/>
            <person name="Garber M."/>
            <person name="Zuk O."/>
            <person name="Lin M.F."/>
            <person name="Parker B.J."/>
            <person name="Washietl S."/>
            <person name="Kheradpour P."/>
            <person name="Ernst J."/>
            <person name="Jordan G."/>
            <person name="Mauceli E."/>
            <person name="Ward L.D."/>
            <person name="Lowe C.B."/>
            <person name="Holloway A.K."/>
            <person name="Clamp M."/>
            <person name="Gnerre S."/>
            <person name="Alfoldi J."/>
            <person name="Beal K."/>
            <person name="Chang J."/>
            <person name="Clawson H."/>
            <person name="Cuff J."/>
            <person name="Di Palma F."/>
            <person name="Fitzgerald S."/>
            <person name="Flicek P."/>
            <person name="Guttman M."/>
            <person name="Hubisz M.J."/>
            <person name="Jaffe D.B."/>
            <person name="Jungreis I."/>
            <person name="Kent W.J."/>
            <person name="Kostka D."/>
            <person name="Lara M."/>
            <person name="Martins A.L."/>
            <person name="Massingham T."/>
            <person name="Moltke I."/>
            <person name="Raney B.J."/>
            <person name="Rasmussen M.D."/>
            <person name="Robinson J."/>
            <person name="Stark A."/>
            <person name="Vilella A.J."/>
            <person name="Wen J."/>
            <person name="Xie X."/>
            <person name="Zody M.C."/>
            <person name="Baldwin J."/>
            <person name="Bloom T."/>
            <person name="Chin C.W."/>
            <person name="Heiman D."/>
            <person name="Nicol R."/>
            <person name="Nusbaum C."/>
            <person name="Young S."/>
            <person name="Wilkinson J."/>
            <person name="Worley K.C."/>
            <person name="Kovar C.L."/>
            <person name="Muzny D.M."/>
            <person name="Gibbs R.A."/>
            <person name="Cree A."/>
            <person name="Dihn H.H."/>
            <person name="Fowler G."/>
            <person name="Jhangiani S."/>
            <person name="Joshi V."/>
            <person name="Lee S."/>
            <person name="Lewis L.R."/>
            <person name="Nazareth L.V."/>
            <person name="Okwuonu G."/>
            <person name="Santibanez J."/>
            <person name="Warren W.C."/>
            <person name="Mardis E.R."/>
            <person name="Weinstock G.M."/>
            <person name="Wilson R.K."/>
            <person name="Delehaunty K."/>
            <person name="Dooling D."/>
            <person name="Fronik C."/>
            <person name="Fulton L."/>
            <person name="Fulton B."/>
            <person name="Graves T."/>
            <person name="Minx P."/>
            <person name="Sodergren E."/>
            <person name="Birney E."/>
            <person name="Margulies E.H."/>
            <person name="Herrero J."/>
            <person name="Green E.D."/>
            <person name="Haussler D."/>
            <person name="Siepel A."/>
            <person name="Goldman N."/>
            <person name="Pollard K.S."/>
            <person name="Pedersen J.S."/>
            <person name="Lander E.S."/>
            <person name="Kellis M."/>
        </authorList>
    </citation>
    <scope>NUCLEOTIDE SEQUENCE [LARGE SCALE GENOMIC DNA]</scope>
    <source>
        <strain evidence="5 6">Thorbecke inbred</strain>
    </source>
</reference>
<feature type="region of interest" description="Disordered" evidence="3">
    <location>
        <begin position="1"/>
        <end position="135"/>
    </location>
</feature>
<dbReference type="Pfam" id="PF16017">
    <property type="entry name" value="BTB_3"/>
    <property type="match status" value="1"/>
</dbReference>
<keyword evidence="2" id="KW-0963">Cytoplasm</keyword>
<feature type="compositionally biased region" description="Low complexity" evidence="3">
    <location>
        <begin position="255"/>
        <end position="264"/>
    </location>
</feature>
<comment type="subcellular location">
    <subcellularLocation>
        <location evidence="1">Cytoplasm</location>
    </subcellularLocation>
</comment>
<dbReference type="STRING" id="9986.ENSOCUP00000044069"/>